<dbReference type="Proteomes" id="UP000243459">
    <property type="component" value="Chromosome 3"/>
</dbReference>
<proteinExistence type="predicted"/>
<dbReference type="EMBL" id="CM007383">
    <property type="protein sequence ID" value="ONK75647.1"/>
    <property type="molecule type" value="Genomic_DNA"/>
</dbReference>
<evidence type="ECO:0000313" key="3">
    <source>
        <dbReference type="Proteomes" id="UP000243459"/>
    </source>
</evidence>
<keyword evidence="3" id="KW-1185">Reference proteome</keyword>
<name>A0A5P1FE42_ASPOF</name>
<reference evidence="3" key="1">
    <citation type="journal article" date="2017" name="Nat. Commun.">
        <title>The asparagus genome sheds light on the origin and evolution of a young Y chromosome.</title>
        <authorList>
            <person name="Harkess A."/>
            <person name="Zhou J."/>
            <person name="Xu C."/>
            <person name="Bowers J.E."/>
            <person name="Van der Hulst R."/>
            <person name="Ayyampalayam S."/>
            <person name="Mercati F."/>
            <person name="Riccardi P."/>
            <person name="McKain M.R."/>
            <person name="Kakrana A."/>
            <person name="Tang H."/>
            <person name="Ray J."/>
            <person name="Groenendijk J."/>
            <person name="Arikit S."/>
            <person name="Mathioni S.M."/>
            <person name="Nakano M."/>
            <person name="Shan H."/>
            <person name="Telgmann-Rauber A."/>
            <person name="Kanno A."/>
            <person name="Yue Z."/>
            <person name="Chen H."/>
            <person name="Li W."/>
            <person name="Chen Y."/>
            <person name="Xu X."/>
            <person name="Zhang Y."/>
            <person name="Luo S."/>
            <person name="Chen H."/>
            <person name="Gao J."/>
            <person name="Mao Z."/>
            <person name="Pires J.C."/>
            <person name="Luo M."/>
            <person name="Kudrna D."/>
            <person name="Wing R.A."/>
            <person name="Meyers B.C."/>
            <person name="Yi K."/>
            <person name="Kong H."/>
            <person name="Lavrijsen P."/>
            <person name="Sunseri F."/>
            <person name="Falavigna A."/>
            <person name="Ye Y."/>
            <person name="Leebens-Mack J.H."/>
            <person name="Chen G."/>
        </authorList>
    </citation>
    <scope>NUCLEOTIDE SEQUENCE [LARGE SCALE GENOMIC DNA]</scope>
    <source>
        <strain evidence="3">cv. DH0086</strain>
    </source>
</reference>
<feature type="region of interest" description="Disordered" evidence="1">
    <location>
        <begin position="89"/>
        <end position="126"/>
    </location>
</feature>
<accession>A0A5P1FE42</accession>
<protein>
    <submittedName>
        <fullName evidence="2">Uncharacterized protein</fullName>
    </submittedName>
</protein>
<organism evidence="2 3">
    <name type="scientific">Asparagus officinalis</name>
    <name type="common">Garden asparagus</name>
    <dbReference type="NCBI Taxonomy" id="4686"/>
    <lineage>
        <taxon>Eukaryota</taxon>
        <taxon>Viridiplantae</taxon>
        <taxon>Streptophyta</taxon>
        <taxon>Embryophyta</taxon>
        <taxon>Tracheophyta</taxon>
        <taxon>Spermatophyta</taxon>
        <taxon>Magnoliopsida</taxon>
        <taxon>Liliopsida</taxon>
        <taxon>Asparagales</taxon>
        <taxon>Asparagaceae</taxon>
        <taxon>Asparagoideae</taxon>
        <taxon>Asparagus</taxon>
    </lineage>
</organism>
<sequence>MEGVLKVGGGGERGRRKRQHGWSVHQRSMVAEGDVGGGGKKGRRGREEERFDFMRAQLPSDLKLHPRRFHYPPRVAKCLSALQEIERRGGGHVLEVDNRDEDDDESAQGTSENSIHDSWVTQPKEEADQVVKSELQPSLLPTSITILPQVSSFAMTFNITLAPSSA</sequence>
<evidence type="ECO:0000313" key="2">
    <source>
        <dbReference type="EMBL" id="ONK75647.1"/>
    </source>
</evidence>
<gene>
    <name evidence="2" type="ORF">A4U43_C03F19080</name>
</gene>
<feature type="region of interest" description="Disordered" evidence="1">
    <location>
        <begin position="1"/>
        <end position="47"/>
    </location>
</feature>
<evidence type="ECO:0000256" key="1">
    <source>
        <dbReference type="SAM" id="MobiDB-lite"/>
    </source>
</evidence>
<dbReference type="Gramene" id="ONK75647">
    <property type="protein sequence ID" value="ONK75647"/>
    <property type="gene ID" value="A4U43_C03F19080"/>
</dbReference>
<dbReference type="AlphaFoldDB" id="A0A5P1FE42"/>
<feature type="compositionally biased region" description="Gly residues" evidence="1">
    <location>
        <begin position="1"/>
        <end position="11"/>
    </location>
</feature>